<keyword evidence="1" id="KW-1133">Transmembrane helix</keyword>
<evidence type="ECO:0000313" key="2">
    <source>
        <dbReference type="EMBL" id="CAE7170283.1"/>
    </source>
</evidence>
<gene>
    <name evidence="2" type="primary">Pus1</name>
    <name evidence="2" type="ORF">SNEC2469_LOCUS480</name>
</gene>
<feature type="transmembrane region" description="Helical" evidence="1">
    <location>
        <begin position="223"/>
        <end position="247"/>
    </location>
</feature>
<evidence type="ECO:0000313" key="3">
    <source>
        <dbReference type="Proteomes" id="UP000601435"/>
    </source>
</evidence>
<comment type="caution">
    <text evidence="2">The sequence shown here is derived from an EMBL/GenBank/DDBJ whole genome shotgun (WGS) entry which is preliminary data.</text>
</comment>
<feature type="transmembrane region" description="Helical" evidence="1">
    <location>
        <begin position="67"/>
        <end position="90"/>
    </location>
</feature>
<dbReference type="OrthoDB" id="426976at2759"/>
<dbReference type="Proteomes" id="UP000601435">
    <property type="component" value="Unassembled WGS sequence"/>
</dbReference>
<protein>
    <submittedName>
        <fullName evidence="2">Pus1 protein</fullName>
    </submittedName>
</protein>
<keyword evidence="3" id="KW-1185">Reference proteome</keyword>
<feature type="transmembrane region" description="Helical" evidence="1">
    <location>
        <begin position="291"/>
        <end position="310"/>
    </location>
</feature>
<reference evidence="2" key="1">
    <citation type="submission" date="2021-02" db="EMBL/GenBank/DDBJ databases">
        <authorList>
            <person name="Dougan E. K."/>
            <person name="Rhodes N."/>
            <person name="Thang M."/>
            <person name="Chan C."/>
        </authorList>
    </citation>
    <scope>NUCLEOTIDE SEQUENCE</scope>
</reference>
<feature type="transmembrane region" description="Helical" evidence="1">
    <location>
        <begin position="102"/>
        <end position="122"/>
    </location>
</feature>
<feature type="transmembrane region" description="Helical" evidence="1">
    <location>
        <begin position="186"/>
        <end position="203"/>
    </location>
</feature>
<keyword evidence="1" id="KW-0472">Membrane</keyword>
<dbReference type="EMBL" id="CAJNJA010002682">
    <property type="protein sequence ID" value="CAE7170283.1"/>
    <property type="molecule type" value="Genomic_DNA"/>
</dbReference>
<dbReference type="AlphaFoldDB" id="A0A812IV81"/>
<accession>A0A812IV81</accession>
<feature type="transmembrane region" description="Helical" evidence="1">
    <location>
        <begin position="259"/>
        <end position="279"/>
    </location>
</feature>
<sequence>MCFLDIVSINQVNPDLTEIGVYGIGGFLSVAKELRILWSVPYMSRLWCIFEIAAYRRANPRGRIVMAPIFVETVVFCMWACMMACAAWIWMSIGFFLREGGFFTILALTVVLMPVCLAIHLLRRTLNSKHALLEGLSSFDLQHAHCRLEHDRLFVHKAIHDWYGSADAFTEHVRGPLKEELLKSSSNFMVPIYYYPLLMMPFVGESLDEVLAFYMGGASWRNILAHLLAHTVGLCMWYIMALELCIFRSYRWAAPCKQVAWNIAQTVAIFLLPALVIGFGSIAARASLCRGFAQGVVFSLFAVSVSTFVVRRLRRQVQLCNCC</sequence>
<name>A0A812IV81_9DINO</name>
<evidence type="ECO:0000256" key="1">
    <source>
        <dbReference type="SAM" id="Phobius"/>
    </source>
</evidence>
<organism evidence="2 3">
    <name type="scientific">Symbiodinium necroappetens</name>
    <dbReference type="NCBI Taxonomy" id="1628268"/>
    <lineage>
        <taxon>Eukaryota</taxon>
        <taxon>Sar</taxon>
        <taxon>Alveolata</taxon>
        <taxon>Dinophyceae</taxon>
        <taxon>Suessiales</taxon>
        <taxon>Symbiodiniaceae</taxon>
        <taxon>Symbiodinium</taxon>
    </lineage>
</organism>
<keyword evidence="1" id="KW-0812">Transmembrane</keyword>
<proteinExistence type="predicted"/>